<comment type="similarity">
    <text evidence="1">Belongs to the thiolase-like superfamily. Beta-ketoacyl-ACP synthases family.</text>
</comment>
<dbReference type="InterPro" id="IPR014030">
    <property type="entry name" value="Ketoacyl_synth_N"/>
</dbReference>
<dbReference type="SMART" id="SM00825">
    <property type="entry name" value="PKS_KS"/>
    <property type="match status" value="1"/>
</dbReference>
<name>X0W266_9ZZZZ</name>
<dbReference type="AlphaFoldDB" id="X0W266"/>
<dbReference type="PROSITE" id="PS52004">
    <property type="entry name" value="KS3_2"/>
    <property type="match status" value="1"/>
</dbReference>
<comment type="caution">
    <text evidence="4">The sequence shown here is derived from an EMBL/GenBank/DDBJ whole genome shotgun (WGS) entry which is preliminary data.</text>
</comment>
<evidence type="ECO:0000313" key="4">
    <source>
        <dbReference type="EMBL" id="GAG06836.1"/>
    </source>
</evidence>
<reference evidence="4" key="1">
    <citation type="journal article" date="2014" name="Front. Microbiol.">
        <title>High frequency of phylogenetically diverse reductive dehalogenase-homologous genes in deep subseafloor sedimentary metagenomes.</title>
        <authorList>
            <person name="Kawai M."/>
            <person name="Futagami T."/>
            <person name="Toyoda A."/>
            <person name="Takaki Y."/>
            <person name="Nishi S."/>
            <person name="Hori S."/>
            <person name="Arai W."/>
            <person name="Tsubouchi T."/>
            <person name="Morono Y."/>
            <person name="Uchiyama I."/>
            <person name="Ito T."/>
            <person name="Fujiyama A."/>
            <person name="Inagaki F."/>
            <person name="Takami H."/>
        </authorList>
    </citation>
    <scope>NUCLEOTIDE SEQUENCE</scope>
    <source>
        <strain evidence="4">Expedition CK06-06</strain>
    </source>
</reference>
<dbReference type="SUPFAM" id="SSF53901">
    <property type="entry name" value="Thiolase-like"/>
    <property type="match status" value="2"/>
</dbReference>
<dbReference type="InterPro" id="IPR000794">
    <property type="entry name" value="Beta-ketoacyl_synthase"/>
</dbReference>
<gene>
    <name evidence="4" type="ORF">S01H1_40538</name>
</gene>
<accession>X0W266</accession>
<dbReference type="Gene3D" id="3.40.47.10">
    <property type="match status" value="1"/>
</dbReference>
<dbReference type="GO" id="GO:0004315">
    <property type="term" value="F:3-oxoacyl-[acyl-carrier-protein] synthase activity"/>
    <property type="evidence" value="ECO:0007669"/>
    <property type="project" value="TreeGrafter"/>
</dbReference>
<keyword evidence="2" id="KW-0808">Transferase</keyword>
<evidence type="ECO:0000256" key="1">
    <source>
        <dbReference type="ARBA" id="ARBA00008467"/>
    </source>
</evidence>
<evidence type="ECO:0000256" key="2">
    <source>
        <dbReference type="ARBA" id="ARBA00022679"/>
    </source>
</evidence>
<dbReference type="EMBL" id="BARS01025674">
    <property type="protein sequence ID" value="GAG06836.1"/>
    <property type="molecule type" value="Genomic_DNA"/>
</dbReference>
<sequence length="267" mass="27865">RDSVGVVMNTGGGGMPDVTEGERVFLTKGPKRVSPLLIPALIPNMASCQVSMLWGIRGPVITSIEACASGIYALVEAKRLIDLGEATAVIAGSSESALIPVVFAALCNMRALSTRNGEPEKACRPFDLHRDGFVPGEGGGVMILERYEDARRRGAPIYAEVLGGSLTADAYHLTMPDPNGYGATLAMNRALESAGLGPEDIDYICAHGTGTPLNDVSETLSIKKVFGEHAHRVPISSPKSMVGHLMGAAGAISSIACVLAIRDGIIP</sequence>
<feature type="non-terminal residue" evidence="4">
    <location>
        <position position="1"/>
    </location>
</feature>
<dbReference type="InterPro" id="IPR016039">
    <property type="entry name" value="Thiolase-like"/>
</dbReference>
<dbReference type="InterPro" id="IPR014031">
    <property type="entry name" value="Ketoacyl_synth_C"/>
</dbReference>
<feature type="domain" description="Ketosynthase family 3 (KS3)" evidence="3">
    <location>
        <begin position="1"/>
        <end position="267"/>
    </location>
</feature>
<proteinExistence type="inferred from homology"/>
<dbReference type="PANTHER" id="PTHR11712:SF336">
    <property type="entry name" value="3-OXOACYL-[ACYL-CARRIER-PROTEIN] SYNTHASE, MITOCHONDRIAL"/>
    <property type="match status" value="1"/>
</dbReference>
<dbReference type="InterPro" id="IPR020841">
    <property type="entry name" value="PKS_Beta-ketoAc_synthase_dom"/>
</dbReference>
<dbReference type="CDD" id="cd00834">
    <property type="entry name" value="KAS_I_II"/>
    <property type="match status" value="1"/>
</dbReference>
<dbReference type="PANTHER" id="PTHR11712">
    <property type="entry name" value="POLYKETIDE SYNTHASE-RELATED"/>
    <property type="match status" value="1"/>
</dbReference>
<protein>
    <recommendedName>
        <fullName evidence="3">Ketosynthase family 3 (KS3) domain-containing protein</fullName>
    </recommendedName>
</protein>
<dbReference type="Pfam" id="PF02801">
    <property type="entry name" value="Ketoacyl-synt_C"/>
    <property type="match status" value="1"/>
</dbReference>
<evidence type="ECO:0000259" key="3">
    <source>
        <dbReference type="PROSITE" id="PS52004"/>
    </source>
</evidence>
<dbReference type="Pfam" id="PF00109">
    <property type="entry name" value="ketoacyl-synt"/>
    <property type="match status" value="1"/>
</dbReference>
<feature type="non-terminal residue" evidence="4">
    <location>
        <position position="267"/>
    </location>
</feature>
<dbReference type="GO" id="GO:0006633">
    <property type="term" value="P:fatty acid biosynthetic process"/>
    <property type="evidence" value="ECO:0007669"/>
    <property type="project" value="TreeGrafter"/>
</dbReference>
<organism evidence="4">
    <name type="scientific">marine sediment metagenome</name>
    <dbReference type="NCBI Taxonomy" id="412755"/>
    <lineage>
        <taxon>unclassified sequences</taxon>
        <taxon>metagenomes</taxon>
        <taxon>ecological metagenomes</taxon>
    </lineage>
</organism>